<dbReference type="CDD" id="cd04301">
    <property type="entry name" value="NAT_SF"/>
    <property type="match status" value="1"/>
</dbReference>
<dbReference type="RefSeq" id="WP_220500097.1">
    <property type="nucleotide sequence ID" value="NZ_JACJII010000001.1"/>
</dbReference>
<dbReference type="SUPFAM" id="SSF55729">
    <property type="entry name" value="Acyl-CoA N-acyltransferases (Nat)"/>
    <property type="match status" value="1"/>
</dbReference>
<dbReference type="PROSITE" id="PS51186">
    <property type="entry name" value="GNAT"/>
    <property type="match status" value="1"/>
</dbReference>
<sequence>MAEVRIAECREEDVDLLERHMPSPGRSAFHARRHERQRRGLSTYLVAWLDGVPVGHGEIRWNGCDAPEVRARHPGCPEINALAVWPPELRSRGIGTTLIRAAEQRARQRGHAAIGLGVEDGNHAAARLYLRLGYQDHDCPYLNRYDHLDRHGVRHEVVEHCRFLVKPLP</sequence>
<organism evidence="4 5">
    <name type="scientific">Thermomonospora cellulosilytica</name>
    <dbReference type="NCBI Taxonomy" id="1411118"/>
    <lineage>
        <taxon>Bacteria</taxon>
        <taxon>Bacillati</taxon>
        <taxon>Actinomycetota</taxon>
        <taxon>Actinomycetes</taxon>
        <taxon>Streptosporangiales</taxon>
        <taxon>Thermomonosporaceae</taxon>
        <taxon>Thermomonospora</taxon>
    </lineage>
</organism>
<dbReference type="Pfam" id="PF00583">
    <property type="entry name" value="Acetyltransf_1"/>
    <property type="match status" value="1"/>
</dbReference>
<comment type="caution">
    <text evidence="4">The sequence shown here is derived from an EMBL/GenBank/DDBJ whole genome shotgun (WGS) entry which is preliminary data.</text>
</comment>
<evidence type="ECO:0000256" key="2">
    <source>
        <dbReference type="ARBA" id="ARBA00023315"/>
    </source>
</evidence>
<proteinExistence type="predicted"/>
<dbReference type="Gene3D" id="3.40.630.30">
    <property type="match status" value="1"/>
</dbReference>
<dbReference type="AlphaFoldDB" id="A0A7W3MW58"/>
<dbReference type="PANTHER" id="PTHR43877">
    <property type="entry name" value="AMINOALKYLPHOSPHONATE N-ACETYLTRANSFERASE-RELATED-RELATED"/>
    <property type="match status" value="1"/>
</dbReference>
<dbReference type="InterPro" id="IPR000182">
    <property type="entry name" value="GNAT_dom"/>
</dbReference>
<feature type="domain" description="N-acetyltransferase" evidence="3">
    <location>
        <begin position="4"/>
        <end position="164"/>
    </location>
</feature>
<keyword evidence="5" id="KW-1185">Reference proteome</keyword>
<evidence type="ECO:0000259" key="3">
    <source>
        <dbReference type="PROSITE" id="PS51186"/>
    </source>
</evidence>
<dbReference type="InterPro" id="IPR050832">
    <property type="entry name" value="Bact_Acetyltransf"/>
</dbReference>
<protein>
    <submittedName>
        <fullName evidence="4">GNAT superfamily N-acetyltransferase</fullName>
    </submittedName>
</protein>
<evidence type="ECO:0000313" key="5">
    <source>
        <dbReference type="Proteomes" id="UP000539313"/>
    </source>
</evidence>
<evidence type="ECO:0000313" key="4">
    <source>
        <dbReference type="EMBL" id="MBA9002929.1"/>
    </source>
</evidence>
<keyword evidence="1 4" id="KW-0808">Transferase</keyword>
<name>A0A7W3MW58_9ACTN</name>
<dbReference type="EMBL" id="JACJII010000001">
    <property type="protein sequence ID" value="MBA9002929.1"/>
    <property type="molecule type" value="Genomic_DNA"/>
</dbReference>
<keyword evidence="2" id="KW-0012">Acyltransferase</keyword>
<dbReference type="Proteomes" id="UP000539313">
    <property type="component" value="Unassembled WGS sequence"/>
</dbReference>
<dbReference type="GO" id="GO:0016747">
    <property type="term" value="F:acyltransferase activity, transferring groups other than amino-acyl groups"/>
    <property type="evidence" value="ECO:0007669"/>
    <property type="project" value="InterPro"/>
</dbReference>
<dbReference type="InterPro" id="IPR016181">
    <property type="entry name" value="Acyl_CoA_acyltransferase"/>
</dbReference>
<gene>
    <name evidence="4" type="ORF">HNR21_001811</name>
</gene>
<reference evidence="4 5" key="1">
    <citation type="submission" date="2020-08" db="EMBL/GenBank/DDBJ databases">
        <title>Sequencing the genomes of 1000 actinobacteria strains.</title>
        <authorList>
            <person name="Klenk H.-P."/>
        </authorList>
    </citation>
    <scope>NUCLEOTIDE SEQUENCE [LARGE SCALE GENOMIC DNA]</scope>
    <source>
        <strain evidence="4 5">DSM 45823</strain>
    </source>
</reference>
<evidence type="ECO:0000256" key="1">
    <source>
        <dbReference type="ARBA" id="ARBA00022679"/>
    </source>
</evidence>
<accession>A0A7W3MW58</accession>